<dbReference type="RefSeq" id="WP_249514581.1">
    <property type="nucleotide sequence ID" value="NZ_CP093366.1"/>
</dbReference>
<dbReference type="SUPFAM" id="SSF55681">
    <property type="entry name" value="Class II aaRS and biotin synthetases"/>
    <property type="match status" value="1"/>
</dbReference>
<evidence type="ECO:0000259" key="1">
    <source>
        <dbReference type="PROSITE" id="PS51733"/>
    </source>
</evidence>
<reference evidence="2" key="1">
    <citation type="journal article" date="2022" name="Int. J. Syst. Evol. Microbiol.">
        <title>Apilactobacillus apisilvae sp. nov., Nicolia spurrieriana gen. nov. sp. nov., Bombilactobacillus folatiphilus sp. nov. and Bombilactobacillus thymidiniphilus sp. nov., four new lactic acid bacterial isolates from stingless bees Tetragonula carbonaria and Austroplebeia australis.</title>
        <authorList>
            <person name="Oliphant S.A."/>
            <person name="Watson-Haigh N.S."/>
            <person name="Sumby K.M."/>
            <person name="Gardner J."/>
            <person name="Groom S."/>
            <person name="Jiranek V."/>
        </authorList>
    </citation>
    <scope>NUCLEOTIDE SEQUENCE</scope>
    <source>
        <strain evidence="2">SG4_D2</strain>
    </source>
</reference>
<dbReference type="GO" id="GO:0016874">
    <property type="term" value="F:ligase activity"/>
    <property type="evidence" value="ECO:0007669"/>
    <property type="project" value="UniProtKB-KW"/>
</dbReference>
<dbReference type="Pfam" id="PF21948">
    <property type="entry name" value="LplA-B_cat"/>
    <property type="match status" value="1"/>
</dbReference>
<evidence type="ECO:0000313" key="2">
    <source>
        <dbReference type="EMBL" id="UQS82312.1"/>
    </source>
</evidence>
<keyword evidence="2" id="KW-0436">Ligase</keyword>
<sequence>MIEKNCLLYDVKYQTSNQLLTIFPQIDYLLHYCQSHNQPLIHFWQTTPTVILGLRDKHLDHLSEGIQYLKAQNYQVLLRNAGGLAVVSDPGVMNLSLLLPDATNLSIDQAYFLMFKLIQASFTNLKIDHYEVKTSYCPGSFDLVVNHQKIAGIAQRRNQNAVAIMAYLSIQGNQQQRGEVLQHFYQLANHQKNPRYPAVDPTSMANLAAFDSHELTIAQFKQHILKVIKQHANCQLLTERQLTHQMDYTSFLQQKLIQQQHLNQAIMEDSK</sequence>
<name>A0ABY4P9K7_9LACO</name>
<gene>
    <name evidence="2" type="ORF">MOO45_01050</name>
</gene>
<dbReference type="PROSITE" id="PS51733">
    <property type="entry name" value="BPL_LPL_CATALYTIC"/>
    <property type="match status" value="1"/>
</dbReference>
<organism evidence="2 3">
    <name type="scientific">Bombilactobacillus folatiphilus</name>
    <dbReference type="NCBI Taxonomy" id="2923362"/>
    <lineage>
        <taxon>Bacteria</taxon>
        <taxon>Bacillati</taxon>
        <taxon>Bacillota</taxon>
        <taxon>Bacilli</taxon>
        <taxon>Lactobacillales</taxon>
        <taxon>Lactobacillaceae</taxon>
        <taxon>Bombilactobacillus</taxon>
    </lineage>
</organism>
<dbReference type="InterPro" id="IPR050664">
    <property type="entry name" value="Octanoyltrans_LipM/LipL"/>
</dbReference>
<dbReference type="InterPro" id="IPR004143">
    <property type="entry name" value="BPL_LPL_catalytic"/>
</dbReference>
<dbReference type="PANTHER" id="PTHR43679">
    <property type="entry name" value="OCTANOYLTRANSFERASE LIPM-RELATED"/>
    <property type="match status" value="1"/>
</dbReference>
<dbReference type="Proteomes" id="UP000831495">
    <property type="component" value="Chromosome"/>
</dbReference>
<dbReference type="PANTHER" id="PTHR43679:SF2">
    <property type="entry name" value="OCTANOYL-[GCVH]:PROTEIN N-OCTANOYLTRANSFERASE"/>
    <property type="match status" value="1"/>
</dbReference>
<protein>
    <submittedName>
        <fullName evidence="2">Lipoate--protein ligase</fullName>
    </submittedName>
</protein>
<feature type="domain" description="BPL/LPL catalytic" evidence="1">
    <location>
        <begin position="35"/>
        <end position="215"/>
    </location>
</feature>
<accession>A0ABY4P9K7</accession>
<dbReference type="InterPro" id="IPR045864">
    <property type="entry name" value="aa-tRNA-synth_II/BPL/LPL"/>
</dbReference>
<dbReference type="EMBL" id="CP093366">
    <property type="protein sequence ID" value="UQS82312.1"/>
    <property type="molecule type" value="Genomic_DNA"/>
</dbReference>
<proteinExistence type="predicted"/>
<evidence type="ECO:0000313" key="3">
    <source>
        <dbReference type="Proteomes" id="UP000831495"/>
    </source>
</evidence>
<dbReference type="Gene3D" id="3.30.930.10">
    <property type="entry name" value="Bira Bifunctional Protein, Domain 2"/>
    <property type="match status" value="1"/>
</dbReference>
<keyword evidence="3" id="KW-1185">Reference proteome</keyword>